<dbReference type="InterPro" id="IPR008395">
    <property type="entry name" value="Agenet-like_dom"/>
</dbReference>
<dbReference type="PROSITE" id="PS51038">
    <property type="entry name" value="BAH"/>
    <property type="match status" value="1"/>
</dbReference>
<dbReference type="PANTHER" id="PTHR31917">
    <property type="entry name" value="AGENET DOMAIN-CONTAINING PROTEIN-RELATED"/>
    <property type="match status" value="1"/>
</dbReference>
<dbReference type="EMBL" id="JAMQYH010000001">
    <property type="protein sequence ID" value="KAJ1701402.1"/>
    <property type="molecule type" value="Genomic_DNA"/>
</dbReference>
<dbReference type="InterPro" id="IPR043151">
    <property type="entry name" value="BAH_sf"/>
</dbReference>
<dbReference type="CDD" id="cd20405">
    <property type="entry name" value="Tudor_Agenet_AtDUF_rpt1_3"/>
    <property type="match status" value="1"/>
</dbReference>
<dbReference type="SMART" id="SM00743">
    <property type="entry name" value="Agenet"/>
    <property type="match status" value="2"/>
</dbReference>
<feature type="domain" description="BAH" evidence="2">
    <location>
        <begin position="168"/>
        <end position="288"/>
    </location>
</feature>
<evidence type="ECO:0000259" key="2">
    <source>
        <dbReference type="PROSITE" id="PS51038"/>
    </source>
</evidence>
<name>A0A9Q0CWF2_9POAL</name>
<feature type="region of interest" description="Disordered" evidence="1">
    <location>
        <begin position="564"/>
        <end position="586"/>
    </location>
</feature>
<dbReference type="Pfam" id="PF05641">
    <property type="entry name" value="Agenet"/>
    <property type="match status" value="1"/>
</dbReference>
<dbReference type="Proteomes" id="UP001151287">
    <property type="component" value="Unassembled WGS sequence"/>
</dbReference>
<dbReference type="GO" id="GO:0003682">
    <property type="term" value="F:chromatin binding"/>
    <property type="evidence" value="ECO:0007669"/>
    <property type="project" value="InterPro"/>
</dbReference>
<dbReference type="Gene3D" id="2.30.30.490">
    <property type="match status" value="1"/>
</dbReference>
<reference evidence="3" key="1">
    <citation type="journal article" date="2022" name="Cell">
        <title>Repeat-based holocentromeres influence genome architecture and karyotype evolution.</title>
        <authorList>
            <person name="Hofstatter P.G."/>
            <person name="Thangavel G."/>
            <person name="Lux T."/>
            <person name="Neumann P."/>
            <person name="Vondrak T."/>
            <person name="Novak P."/>
            <person name="Zhang M."/>
            <person name="Costa L."/>
            <person name="Castellani M."/>
            <person name="Scott A."/>
            <person name="Toegelov H."/>
            <person name="Fuchs J."/>
            <person name="Mata-Sucre Y."/>
            <person name="Dias Y."/>
            <person name="Vanzela A.L.L."/>
            <person name="Huettel B."/>
            <person name="Almeida C.C.S."/>
            <person name="Simkova H."/>
            <person name="Souza G."/>
            <person name="Pedrosa-Harand A."/>
            <person name="Macas J."/>
            <person name="Mayer K.F.X."/>
            <person name="Houben A."/>
            <person name="Marques A."/>
        </authorList>
    </citation>
    <scope>NUCLEOTIDE SEQUENCE</scope>
    <source>
        <strain evidence="3">RhyBre1mFocal</strain>
    </source>
</reference>
<dbReference type="PANTHER" id="PTHR31917:SF58">
    <property type="entry name" value="AGENET AND BROMO-ADJACENT HOMOLOGY (BAH) DOMAIN-CONTAINING PROTEIN"/>
    <property type="match status" value="1"/>
</dbReference>
<dbReference type="InterPro" id="IPR014002">
    <property type="entry name" value="Agenet_dom_plant"/>
</dbReference>
<organism evidence="3 4">
    <name type="scientific">Rhynchospora breviuscula</name>
    <dbReference type="NCBI Taxonomy" id="2022672"/>
    <lineage>
        <taxon>Eukaryota</taxon>
        <taxon>Viridiplantae</taxon>
        <taxon>Streptophyta</taxon>
        <taxon>Embryophyta</taxon>
        <taxon>Tracheophyta</taxon>
        <taxon>Spermatophyta</taxon>
        <taxon>Magnoliopsida</taxon>
        <taxon>Liliopsida</taxon>
        <taxon>Poales</taxon>
        <taxon>Cyperaceae</taxon>
        <taxon>Cyperoideae</taxon>
        <taxon>Rhynchosporeae</taxon>
        <taxon>Rhynchospora</taxon>
    </lineage>
</organism>
<evidence type="ECO:0000256" key="1">
    <source>
        <dbReference type="SAM" id="MobiDB-lite"/>
    </source>
</evidence>
<feature type="compositionally biased region" description="Basic residues" evidence="1">
    <location>
        <begin position="564"/>
        <end position="573"/>
    </location>
</feature>
<evidence type="ECO:0000313" key="4">
    <source>
        <dbReference type="Proteomes" id="UP001151287"/>
    </source>
</evidence>
<proteinExistence type="predicted"/>
<comment type="caution">
    <text evidence="3">The sequence shown here is derived from an EMBL/GenBank/DDBJ whole genome shotgun (WGS) entry which is preliminary data.</text>
</comment>
<evidence type="ECO:0000313" key="3">
    <source>
        <dbReference type="EMBL" id="KAJ1701402.1"/>
    </source>
</evidence>
<keyword evidence="4" id="KW-1185">Reference proteome</keyword>
<dbReference type="OrthoDB" id="1883212at2759"/>
<accession>A0A9Q0CWF2</accession>
<gene>
    <name evidence="3" type="ORF">LUZ63_001181</name>
</gene>
<dbReference type="InterPro" id="IPR001025">
    <property type="entry name" value="BAH_dom"/>
</dbReference>
<sequence length="627" mass="71189">MDESKRYTRWDEVVVSTDRGKREVHYFLKDSFGNADLAVVGRERSLRHMTYETTDGFLRSGHVGSPSPSPRRSPLTNGSISLKWKTRREVVDWLTSLVSGFTTYRSSPTDDKFSDYEDLDPMDGPSSKIIISSTITNQQQSKTFSWLGSSWTCRKRRKHYRSFSRRGITISVHDFVYIMAEENKRLVAYVDDLYEDMRENNMVSVRWFHKVDEVGSSILLPPDVADREIFFSLCFQDLSVECIDGLACVFNPAHFDQFHAAVRPNHRLYPYMCRRLIDNDDIKAFDITQLQGYWSQEALRSILAPTSLKLRLKISTGKKRKRAVMGADEKNVPLGPVSGKEQLLPGQFVEVLSQDSGIRGCWFRCIILRKHQDRIKVQYLDIQDAEGTGQLEEWVQCSQAASLDDLGIRVGGRPTVRPAPSSERPILSSDCSIYVGSMVDARWLDGWWEGIVIRCESNEKIQVYFPGEKRESVFALGHLRPSSEWVDGKWSPMKKREDIVDSILATIGSRQNRASSQEEMKSGTLREASSPTDDSAQEKCTTSSDDLRKDLMLDGLQWSSRKRRRFSPNRVKRSPGSSSGCTQEETEPSACGSFVLLDSSDHENCKIGRDPLFSAPTVAISNLVMSQ</sequence>
<dbReference type="AlphaFoldDB" id="A0A9Q0CWF2"/>
<feature type="region of interest" description="Disordered" evidence="1">
    <location>
        <begin position="57"/>
        <end position="78"/>
    </location>
</feature>
<feature type="region of interest" description="Disordered" evidence="1">
    <location>
        <begin position="510"/>
        <end position="544"/>
    </location>
</feature>
<feature type="compositionally biased region" description="Polar residues" evidence="1">
    <location>
        <begin position="527"/>
        <end position="544"/>
    </location>
</feature>
<protein>
    <recommendedName>
        <fullName evidence="2">BAH domain-containing protein</fullName>
    </recommendedName>
</protein>